<comment type="cofactor">
    <cofactor evidence="1">
        <name>FMN</name>
        <dbReference type="ChEBI" id="CHEBI:58210"/>
    </cofactor>
</comment>
<dbReference type="SUPFAM" id="SSF142984">
    <property type="entry name" value="Nqo1 middle domain-like"/>
    <property type="match status" value="1"/>
</dbReference>
<comment type="caution">
    <text evidence="12">The sequence shown here is derived from an EMBL/GenBank/DDBJ whole genome shotgun (WGS) entry which is preliminary data.</text>
</comment>
<dbReference type="InterPro" id="IPR011538">
    <property type="entry name" value="Nuo51_FMN-bd"/>
</dbReference>
<evidence type="ECO:0000259" key="11">
    <source>
        <dbReference type="SMART" id="SM00928"/>
    </source>
</evidence>
<dbReference type="SUPFAM" id="SSF142019">
    <property type="entry name" value="Nqo1 FMN-binding domain-like"/>
    <property type="match status" value="1"/>
</dbReference>
<dbReference type="PANTHER" id="PTHR43578">
    <property type="entry name" value="NADH-QUINONE OXIDOREDUCTASE SUBUNIT F"/>
    <property type="match status" value="1"/>
</dbReference>
<dbReference type="GO" id="GO:0051539">
    <property type="term" value="F:4 iron, 4 sulfur cluster binding"/>
    <property type="evidence" value="ECO:0007669"/>
    <property type="project" value="UniProtKB-KW"/>
</dbReference>
<dbReference type="FunFam" id="3.40.50.11540:FF:000001">
    <property type="entry name" value="NADH dehydrogenase [ubiquinone] flavoprotein 1, mitochondrial"/>
    <property type="match status" value="1"/>
</dbReference>
<keyword evidence="7" id="KW-0408">Iron</keyword>
<dbReference type="GO" id="GO:0046872">
    <property type="term" value="F:metal ion binding"/>
    <property type="evidence" value="ECO:0007669"/>
    <property type="project" value="UniProtKB-KW"/>
</dbReference>
<keyword evidence="5" id="KW-0004">4Fe-4S</keyword>
<evidence type="ECO:0000256" key="2">
    <source>
        <dbReference type="ARBA" id="ARBA00001966"/>
    </source>
</evidence>
<dbReference type="InterPro" id="IPR037207">
    <property type="entry name" value="Nuop51_4Fe4S-bd_sf"/>
</dbReference>
<dbReference type="Pfam" id="PF10589">
    <property type="entry name" value="NADH_4Fe-4S"/>
    <property type="match status" value="1"/>
</dbReference>
<dbReference type="OrthoDB" id="9805533at2"/>
<dbReference type="SUPFAM" id="SSF140490">
    <property type="entry name" value="Nqo1C-terminal domain-like"/>
    <property type="match status" value="1"/>
</dbReference>
<dbReference type="Pfam" id="PF10531">
    <property type="entry name" value="SLBB"/>
    <property type="match status" value="1"/>
</dbReference>
<dbReference type="InterPro" id="IPR019575">
    <property type="entry name" value="Nuop51_4Fe4S-bd"/>
</dbReference>
<comment type="similarity">
    <text evidence="3">Belongs to the complex I 51 kDa subunit family.</text>
</comment>
<evidence type="ECO:0000256" key="10">
    <source>
        <dbReference type="ARBA" id="ARBA00032787"/>
    </source>
</evidence>
<evidence type="ECO:0000256" key="8">
    <source>
        <dbReference type="ARBA" id="ARBA00023014"/>
    </source>
</evidence>
<organism evidence="12 13">
    <name type="scientific">Photobacterium angustum</name>
    <dbReference type="NCBI Taxonomy" id="661"/>
    <lineage>
        <taxon>Bacteria</taxon>
        <taxon>Pseudomonadati</taxon>
        <taxon>Pseudomonadota</taxon>
        <taxon>Gammaproteobacteria</taxon>
        <taxon>Vibrionales</taxon>
        <taxon>Vibrionaceae</taxon>
        <taxon>Photobacterium</taxon>
    </lineage>
</organism>
<gene>
    <name evidence="12" type="ORF">BTO08_02545</name>
</gene>
<evidence type="ECO:0000256" key="6">
    <source>
        <dbReference type="ARBA" id="ARBA00022723"/>
    </source>
</evidence>
<dbReference type="GO" id="GO:0010181">
    <property type="term" value="F:FMN binding"/>
    <property type="evidence" value="ECO:0007669"/>
    <property type="project" value="InterPro"/>
</dbReference>
<proteinExistence type="inferred from homology"/>
<evidence type="ECO:0000256" key="5">
    <source>
        <dbReference type="ARBA" id="ARBA00022485"/>
    </source>
</evidence>
<dbReference type="InterPro" id="IPR037225">
    <property type="entry name" value="Nuo51_FMN-bd_sf"/>
</dbReference>
<name>A0A2S7VX19_PHOAN</name>
<dbReference type="Proteomes" id="UP000238730">
    <property type="component" value="Unassembled WGS sequence"/>
</dbReference>
<dbReference type="EMBL" id="MSCJ01000001">
    <property type="protein sequence ID" value="PQJ66378.1"/>
    <property type="molecule type" value="Genomic_DNA"/>
</dbReference>
<dbReference type="PANTHER" id="PTHR43578:SF3">
    <property type="entry name" value="NADH-QUINONE OXIDOREDUCTASE SUBUNIT F"/>
    <property type="match status" value="1"/>
</dbReference>
<dbReference type="Gene3D" id="1.20.1440.230">
    <property type="entry name" value="NADH-ubiquinone oxidoreductase 51kDa subunit, iron-sulphur binding domain"/>
    <property type="match status" value="1"/>
</dbReference>
<dbReference type="Gene3D" id="3.10.20.600">
    <property type="match status" value="1"/>
</dbReference>
<dbReference type="Pfam" id="PF01512">
    <property type="entry name" value="Complex1_51K"/>
    <property type="match status" value="1"/>
</dbReference>
<sequence>MDLVLSRNFHHPKPLNFAEYCENGGYQSLNSIIGQPREPLLAELKASGLRGCGGGGFPTGVKWGFLAKDASHPVYLVVNLDESEPGSFKDRQVLYRDPHTILEGVIASSYILGADKAFVFIRGEYREGAKGLEKAVQEARAAGLVGENVMGSGWDLDVDVHLSAGRYICGEETALLNALEGYRGNPRSKPPFPIVKGLWGQPTIVNNVESICHIPWIVHKGAEWFKSQGKGDAAGSHIYQVSGPVKKPGFFELPLGTTARELIFEHAGGLLDDRELVGFLPGGASTQFMLPEHLDVPLDWDGPATVGSRLGTGGIIVMDDAICPIDFMINLTEFFARESCGYCTPCRDGLPYVVHVLKKFETGEATSKDLDLLHELCETIYPNTFCALAPGALMPIMTGLKHFKHVFESHIEGQRCTHNHQLTAEAC</sequence>
<dbReference type="SMART" id="SM00928">
    <property type="entry name" value="NADH_4Fe-4S"/>
    <property type="match status" value="1"/>
</dbReference>
<evidence type="ECO:0000313" key="13">
    <source>
        <dbReference type="Proteomes" id="UP000238730"/>
    </source>
</evidence>
<accession>A0A2S7VX19</accession>
<dbReference type="NCBIfam" id="NF010120">
    <property type="entry name" value="PRK13596.1"/>
    <property type="match status" value="1"/>
</dbReference>
<dbReference type="Gene3D" id="6.10.250.1450">
    <property type="match status" value="1"/>
</dbReference>
<dbReference type="Gene3D" id="3.40.50.11540">
    <property type="entry name" value="NADH-ubiquinone oxidoreductase 51kDa subunit"/>
    <property type="match status" value="1"/>
</dbReference>
<feature type="domain" description="NADH-ubiquinone oxidoreductase 51kDa subunit iron-sulphur binding" evidence="11">
    <location>
        <begin position="325"/>
        <end position="370"/>
    </location>
</feature>
<dbReference type="GO" id="GO:0008137">
    <property type="term" value="F:NADH dehydrogenase (ubiquinone) activity"/>
    <property type="evidence" value="ECO:0007669"/>
    <property type="project" value="InterPro"/>
</dbReference>
<dbReference type="PROSITE" id="PS00645">
    <property type="entry name" value="COMPLEX1_51K_2"/>
    <property type="match status" value="1"/>
</dbReference>
<evidence type="ECO:0000313" key="12">
    <source>
        <dbReference type="EMBL" id="PQJ66378.1"/>
    </source>
</evidence>
<evidence type="ECO:0000256" key="1">
    <source>
        <dbReference type="ARBA" id="ARBA00001917"/>
    </source>
</evidence>
<dbReference type="FunFam" id="1.20.1440.230:FF:000001">
    <property type="entry name" value="Mitochondrial NADH dehydrogenase flavoprotein 1"/>
    <property type="match status" value="1"/>
</dbReference>
<keyword evidence="8" id="KW-0411">Iron-sulfur</keyword>
<protein>
    <recommendedName>
        <fullName evidence="4">NADH-quinone oxidoreductase subunit F</fullName>
    </recommendedName>
    <alternativeName>
        <fullName evidence="9">NADH dehydrogenase I subunit F</fullName>
    </alternativeName>
    <alternativeName>
        <fullName evidence="10">NDH-1 subunit F</fullName>
    </alternativeName>
</protein>
<evidence type="ECO:0000256" key="4">
    <source>
        <dbReference type="ARBA" id="ARBA00019901"/>
    </source>
</evidence>
<dbReference type="InterPro" id="IPR001949">
    <property type="entry name" value="NADH-UbQ_OxRdtase_51kDa_CS"/>
</dbReference>
<dbReference type="RefSeq" id="WP_005368939.1">
    <property type="nucleotide sequence ID" value="NZ_MSCJ01000001.1"/>
</dbReference>
<reference evidence="12 13" key="1">
    <citation type="submission" date="2016-12" db="EMBL/GenBank/DDBJ databases">
        <title>Diversity of luminous bacteria.</title>
        <authorList>
            <person name="Yoshizawa S."/>
            <person name="Kogure K."/>
        </authorList>
    </citation>
    <scope>NUCLEOTIDE SEQUENCE [LARGE SCALE GENOMIC DNA]</scope>
    <source>
        <strain evidence="12 13">LC1-200</strain>
    </source>
</reference>
<evidence type="ECO:0000256" key="3">
    <source>
        <dbReference type="ARBA" id="ARBA00007523"/>
    </source>
</evidence>
<comment type="cofactor">
    <cofactor evidence="2">
        <name>[4Fe-4S] cluster</name>
        <dbReference type="ChEBI" id="CHEBI:49883"/>
    </cofactor>
</comment>
<keyword evidence="6" id="KW-0479">Metal-binding</keyword>
<evidence type="ECO:0000256" key="7">
    <source>
        <dbReference type="ARBA" id="ARBA00023004"/>
    </source>
</evidence>
<evidence type="ECO:0000256" key="9">
    <source>
        <dbReference type="ARBA" id="ARBA00031578"/>
    </source>
</evidence>
<dbReference type="AlphaFoldDB" id="A0A2S7VX19"/>
<dbReference type="InterPro" id="IPR019554">
    <property type="entry name" value="Soluble_ligand-bd"/>
</dbReference>